<proteinExistence type="predicted"/>
<evidence type="ECO:0000313" key="1">
    <source>
        <dbReference type="EMBL" id="RMU56166.1"/>
    </source>
</evidence>
<dbReference type="Proteomes" id="UP000280395">
    <property type="component" value="Unassembled WGS sequence"/>
</dbReference>
<sequence length="255" mass="28850">MIEPGFALGQQPNTIFRGSFGIGFAKLGGSLVDVLDFSRALRPGEQALLNHTGFKRWFLQFTPDNKVILKDGVFQVRALCVTRQLDRNVFSVFALITDACFTVLSNEGIKIGTCSYTAFDDLLDQLLFELAVLAVKVIAFIARQDTGRVGDVSTHILTRRRQAILLVDVLLNSFKILLMILVHINRIGLIATEQVDTRNDDMNVRLAINDLAGFPVSDRLHFGQMRFGIKIEFFRLVRMHQEILDIVSHRLEQFR</sequence>
<organism evidence="1 2">
    <name type="scientific">Pseudomonas syringae pv. avii</name>
    <dbReference type="NCBI Taxonomy" id="663959"/>
    <lineage>
        <taxon>Bacteria</taxon>
        <taxon>Pseudomonadati</taxon>
        <taxon>Pseudomonadota</taxon>
        <taxon>Gammaproteobacteria</taxon>
        <taxon>Pseudomonadales</taxon>
        <taxon>Pseudomonadaceae</taxon>
        <taxon>Pseudomonas</taxon>
        <taxon>Pseudomonas syringae</taxon>
    </lineage>
</organism>
<gene>
    <name evidence="1" type="ORF">ALP29_200721</name>
</gene>
<dbReference type="AlphaFoldDB" id="A0A3M5VDH8"/>
<accession>A0A3M5VDH8</accession>
<reference evidence="1 2" key="1">
    <citation type="submission" date="2018-08" db="EMBL/GenBank/DDBJ databases">
        <title>Recombination of ecologically and evolutionarily significant loci maintains genetic cohesion in the Pseudomonas syringae species complex.</title>
        <authorList>
            <person name="Dillon M."/>
            <person name="Thakur S."/>
            <person name="Almeida R.N.D."/>
            <person name="Weir B.S."/>
            <person name="Guttman D.S."/>
        </authorList>
    </citation>
    <scope>NUCLEOTIDE SEQUENCE [LARGE SCALE GENOMIC DNA]</scope>
    <source>
        <strain evidence="1 2">ICMP 14479</strain>
    </source>
</reference>
<protein>
    <submittedName>
        <fullName evidence="1">Uncharacterized protein</fullName>
    </submittedName>
</protein>
<evidence type="ECO:0000313" key="2">
    <source>
        <dbReference type="Proteomes" id="UP000280395"/>
    </source>
</evidence>
<dbReference type="EMBL" id="RBUA01000727">
    <property type="protein sequence ID" value="RMU56166.1"/>
    <property type="molecule type" value="Genomic_DNA"/>
</dbReference>
<name>A0A3M5VDH8_PSESX</name>
<comment type="caution">
    <text evidence="1">The sequence shown here is derived from an EMBL/GenBank/DDBJ whole genome shotgun (WGS) entry which is preliminary data.</text>
</comment>